<dbReference type="Proteomes" id="UP001303046">
    <property type="component" value="Unassembled WGS sequence"/>
</dbReference>
<evidence type="ECO:0000313" key="2">
    <source>
        <dbReference type="Proteomes" id="UP001303046"/>
    </source>
</evidence>
<comment type="caution">
    <text evidence="1">The sequence shown here is derived from an EMBL/GenBank/DDBJ whole genome shotgun (WGS) entry which is preliminary data.</text>
</comment>
<gene>
    <name evidence="1" type="primary">Necator_chrIII.g10752</name>
    <name evidence="1" type="ORF">RB195_009987</name>
</gene>
<sequence length="177" mass="20562">MLLRRRRTRDRPRDVQMVLRRHFSTVPSKMSSMAIMNRTGPITAPRLQFPLQNGVVHAAGVLRLLWFFINHDIICRSLNVHKFRDRWCSPVRQRLDGMFPPNDKTASPTAHRWQLTTDEHLFVLPLYCLSRVQALLEFLSFLSKLTPFQAPSSLTYISPRDLIAADDAAFLSNFSWL</sequence>
<reference evidence="1 2" key="1">
    <citation type="submission" date="2023-08" db="EMBL/GenBank/DDBJ databases">
        <title>A Necator americanus chromosomal reference genome.</title>
        <authorList>
            <person name="Ilik V."/>
            <person name="Petrzelkova K.J."/>
            <person name="Pardy F."/>
            <person name="Fuh T."/>
            <person name="Niatou-Singa F.S."/>
            <person name="Gouil Q."/>
            <person name="Baker L."/>
            <person name="Ritchie M.E."/>
            <person name="Jex A.R."/>
            <person name="Gazzola D."/>
            <person name="Li H."/>
            <person name="Toshio Fujiwara R."/>
            <person name="Zhan B."/>
            <person name="Aroian R.V."/>
            <person name="Pafco B."/>
            <person name="Schwarz E.M."/>
        </authorList>
    </citation>
    <scope>NUCLEOTIDE SEQUENCE [LARGE SCALE GENOMIC DNA]</scope>
    <source>
        <strain evidence="1 2">Aroian</strain>
        <tissue evidence="1">Whole animal</tissue>
    </source>
</reference>
<accession>A0ABR1CVT6</accession>
<dbReference type="EMBL" id="JAVFWL010000003">
    <property type="protein sequence ID" value="KAK6742446.1"/>
    <property type="molecule type" value="Genomic_DNA"/>
</dbReference>
<evidence type="ECO:0008006" key="3">
    <source>
        <dbReference type="Google" id="ProtNLM"/>
    </source>
</evidence>
<organism evidence="1 2">
    <name type="scientific">Necator americanus</name>
    <name type="common">Human hookworm</name>
    <dbReference type="NCBI Taxonomy" id="51031"/>
    <lineage>
        <taxon>Eukaryota</taxon>
        <taxon>Metazoa</taxon>
        <taxon>Ecdysozoa</taxon>
        <taxon>Nematoda</taxon>
        <taxon>Chromadorea</taxon>
        <taxon>Rhabditida</taxon>
        <taxon>Rhabditina</taxon>
        <taxon>Rhabditomorpha</taxon>
        <taxon>Strongyloidea</taxon>
        <taxon>Ancylostomatidae</taxon>
        <taxon>Bunostominae</taxon>
        <taxon>Necator</taxon>
    </lineage>
</organism>
<evidence type="ECO:0000313" key="1">
    <source>
        <dbReference type="EMBL" id="KAK6742446.1"/>
    </source>
</evidence>
<keyword evidence="2" id="KW-1185">Reference proteome</keyword>
<proteinExistence type="predicted"/>
<name>A0ABR1CVT6_NECAM</name>
<protein>
    <recommendedName>
        <fullName evidence="3">Animal hem peroxidase</fullName>
    </recommendedName>
</protein>